<evidence type="ECO:0000256" key="1">
    <source>
        <dbReference type="SAM" id="MobiDB-lite"/>
    </source>
</evidence>
<accession>A0A9W8I6W9</accession>
<evidence type="ECO:0000259" key="2">
    <source>
        <dbReference type="PROSITE" id="PS51207"/>
    </source>
</evidence>
<organism evidence="3 4">
    <name type="scientific">Coemansia brasiliensis</name>
    <dbReference type="NCBI Taxonomy" id="2650707"/>
    <lineage>
        <taxon>Eukaryota</taxon>
        <taxon>Fungi</taxon>
        <taxon>Fungi incertae sedis</taxon>
        <taxon>Zoopagomycota</taxon>
        <taxon>Kickxellomycotina</taxon>
        <taxon>Kickxellomycetes</taxon>
        <taxon>Kickxellales</taxon>
        <taxon>Kickxellaceae</taxon>
        <taxon>Coemansia</taxon>
    </lineage>
</organism>
<feature type="region of interest" description="Disordered" evidence="1">
    <location>
        <begin position="220"/>
        <end position="252"/>
    </location>
</feature>
<dbReference type="Pfam" id="PF02194">
    <property type="entry name" value="PXA"/>
    <property type="match status" value="1"/>
</dbReference>
<gene>
    <name evidence="3" type="primary">TRM8_3</name>
    <name evidence="3" type="ORF">IWW36_005863</name>
</gene>
<comment type="caution">
    <text evidence="3">The sequence shown here is derived from an EMBL/GenBank/DDBJ whole genome shotgun (WGS) entry which is preliminary data.</text>
</comment>
<sequence length="345" mass="39163">LSTAPSLELKGGFPQIAEALGVILELVVRDFVQTWYGDITADVSFPRCVLAQMMQAVDAIAERMVGKIDAAETIVGQLLPIVTAHIHTVKKDEFVMSDYTAQDHLPDEHMQNASKWHSALRDMDCDADEDERKRRVMAHVRRVVNLLVPLVLPPEQASFAPHRILVRELLTGALLTPIILSIADPDTINQLLDTQLERLIREQHMVNELRDALDQQAQSNIPMGSSQFPANRESEDGYGNSKEETNGTEQQPAVRTYEQFMTTIDECSDLDELQRIIEDILAQIRKRRILIMGQNKDDIVHGQRVKDILVYINRLYVAKKKAERRLDLLRRDQAFAADPKRIKST</sequence>
<feature type="non-terminal residue" evidence="3">
    <location>
        <position position="1"/>
    </location>
</feature>
<feature type="domain" description="PXA" evidence="2">
    <location>
        <begin position="13"/>
        <end position="200"/>
    </location>
</feature>
<dbReference type="SMART" id="SM00313">
    <property type="entry name" value="PXA"/>
    <property type="match status" value="1"/>
</dbReference>
<name>A0A9W8I6W9_9FUNG</name>
<dbReference type="PANTHER" id="PTHR22775:SF3">
    <property type="entry name" value="SORTING NEXIN-13"/>
    <property type="match status" value="1"/>
</dbReference>
<feature type="compositionally biased region" description="Polar residues" evidence="1">
    <location>
        <begin position="220"/>
        <end position="229"/>
    </location>
</feature>
<dbReference type="GO" id="GO:0035091">
    <property type="term" value="F:phosphatidylinositol binding"/>
    <property type="evidence" value="ECO:0007669"/>
    <property type="project" value="TreeGrafter"/>
</dbReference>
<keyword evidence="4" id="KW-1185">Reference proteome</keyword>
<evidence type="ECO:0000313" key="4">
    <source>
        <dbReference type="Proteomes" id="UP001139887"/>
    </source>
</evidence>
<dbReference type="AlphaFoldDB" id="A0A9W8I6W9"/>
<protein>
    <submittedName>
        <fullName evidence="3">tRNA (Guanine-N(7)-)-methyltransferase (tRNA(m7G46)-methyltransferase)</fullName>
    </submittedName>
</protein>
<dbReference type="EMBL" id="JANBUW010001720">
    <property type="protein sequence ID" value="KAJ2842556.1"/>
    <property type="molecule type" value="Genomic_DNA"/>
</dbReference>
<proteinExistence type="predicted"/>
<reference evidence="3" key="1">
    <citation type="submission" date="2022-07" db="EMBL/GenBank/DDBJ databases">
        <title>Phylogenomic reconstructions and comparative analyses of Kickxellomycotina fungi.</title>
        <authorList>
            <person name="Reynolds N.K."/>
            <person name="Stajich J.E."/>
            <person name="Barry K."/>
            <person name="Grigoriev I.V."/>
            <person name="Crous P."/>
            <person name="Smith M.E."/>
        </authorList>
    </citation>
    <scope>NUCLEOTIDE SEQUENCE</scope>
    <source>
        <strain evidence="3">NRRL 1566</strain>
    </source>
</reference>
<dbReference type="PROSITE" id="PS51207">
    <property type="entry name" value="PXA"/>
    <property type="match status" value="1"/>
</dbReference>
<dbReference type="PANTHER" id="PTHR22775">
    <property type="entry name" value="SORTING NEXIN"/>
    <property type="match status" value="1"/>
</dbReference>
<evidence type="ECO:0000313" key="3">
    <source>
        <dbReference type="EMBL" id="KAJ2842556.1"/>
    </source>
</evidence>
<dbReference type="OrthoDB" id="120967at2759"/>
<dbReference type="InterPro" id="IPR003114">
    <property type="entry name" value="Phox_assoc"/>
</dbReference>
<dbReference type="Proteomes" id="UP001139887">
    <property type="component" value="Unassembled WGS sequence"/>
</dbReference>